<dbReference type="ExpressionAtlas" id="A5BMG4">
    <property type="expression patterns" value="baseline and differential"/>
</dbReference>
<dbReference type="PROSITE" id="PS50966">
    <property type="entry name" value="ZF_SWIM"/>
    <property type="match status" value="1"/>
</dbReference>
<dbReference type="InterPro" id="IPR006564">
    <property type="entry name" value="Znf_PMZ"/>
</dbReference>
<feature type="compositionally biased region" description="Polar residues" evidence="5">
    <location>
        <begin position="813"/>
        <end position="823"/>
    </location>
</feature>
<feature type="compositionally biased region" description="Pro residues" evidence="5">
    <location>
        <begin position="771"/>
        <end position="781"/>
    </location>
</feature>
<feature type="region of interest" description="Disordered" evidence="5">
    <location>
        <begin position="803"/>
        <end position="823"/>
    </location>
</feature>
<evidence type="ECO:0000256" key="3">
    <source>
        <dbReference type="ARBA" id="ARBA00022833"/>
    </source>
</evidence>
<evidence type="ECO:0000313" key="7">
    <source>
        <dbReference type="EMBL" id="CAN72488.1"/>
    </source>
</evidence>
<evidence type="ECO:0000256" key="4">
    <source>
        <dbReference type="PROSITE-ProRule" id="PRU00325"/>
    </source>
</evidence>
<dbReference type="AlphaFoldDB" id="A5BMG4"/>
<proteinExistence type="predicted"/>
<dbReference type="PANTHER" id="PTHR31973:SF195">
    <property type="entry name" value="MUDR FAMILY TRANSPOSASE"/>
    <property type="match status" value="1"/>
</dbReference>
<organism evidence="7">
    <name type="scientific">Vitis vinifera</name>
    <name type="common">Grape</name>
    <dbReference type="NCBI Taxonomy" id="29760"/>
    <lineage>
        <taxon>Eukaryota</taxon>
        <taxon>Viridiplantae</taxon>
        <taxon>Streptophyta</taxon>
        <taxon>Embryophyta</taxon>
        <taxon>Tracheophyta</taxon>
        <taxon>Spermatophyta</taxon>
        <taxon>Magnoliopsida</taxon>
        <taxon>eudicotyledons</taxon>
        <taxon>Gunneridae</taxon>
        <taxon>Pentapetalae</taxon>
        <taxon>rosids</taxon>
        <taxon>Vitales</taxon>
        <taxon>Vitaceae</taxon>
        <taxon>Viteae</taxon>
        <taxon>Vitis</taxon>
    </lineage>
</organism>
<feature type="compositionally biased region" description="Basic residues" evidence="5">
    <location>
        <begin position="919"/>
        <end position="929"/>
    </location>
</feature>
<evidence type="ECO:0000259" key="6">
    <source>
        <dbReference type="PROSITE" id="PS50966"/>
    </source>
</evidence>
<keyword evidence="2 4" id="KW-0863">Zinc-finger</keyword>
<dbReference type="PANTHER" id="PTHR31973">
    <property type="entry name" value="POLYPROTEIN, PUTATIVE-RELATED"/>
    <property type="match status" value="1"/>
</dbReference>
<feature type="domain" description="SWIM-type" evidence="6">
    <location>
        <begin position="426"/>
        <end position="458"/>
    </location>
</feature>
<keyword evidence="3" id="KW-0862">Zinc</keyword>
<feature type="region of interest" description="Disordered" evidence="5">
    <location>
        <begin position="917"/>
        <end position="943"/>
    </location>
</feature>
<accession>A5BMG4</accession>
<evidence type="ECO:0000256" key="2">
    <source>
        <dbReference type="ARBA" id="ARBA00022771"/>
    </source>
</evidence>
<dbReference type="Pfam" id="PF04434">
    <property type="entry name" value="SWIM"/>
    <property type="match status" value="1"/>
</dbReference>
<reference evidence="7" key="1">
    <citation type="journal article" date="2007" name="PLoS ONE">
        <title>The first genome sequence of an elite grapevine cultivar (Pinot noir Vitis vinifera L.): coping with a highly heterozygous genome.</title>
        <authorList>
            <person name="Velasco R."/>
            <person name="Zharkikh A."/>
            <person name="Troggio M."/>
            <person name="Cartwright D.A."/>
            <person name="Cestaro A."/>
            <person name="Pruss D."/>
            <person name="Pindo M."/>
            <person name="FitzGerald L.M."/>
            <person name="Vezzulli S."/>
            <person name="Reid J."/>
            <person name="Malacarne G."/>
            <person name="Iliev D."/>
            <person name="Coppola G."/>
            <person name="Wardell B."/>
            <person name="Micheletti D."/>
            <person name="Macalma T."/>
            <person name="Facci M."/>
            <person name="Mitchell J.T."/>
            <person name="Perazzolli M."/>
            <person name="Eldredge G."/>
            <person name="Gatto P."/>
            <person name="Oyzerski R."/>
            <person name="Moretto M."/>
            <person name="Gutin N."/>
            <person name="Stefanini M."/>
            <person name="Chen Y."/>
            <person name="Segala C."/>
            <person name="Davenport C."/>
            <person name="Dematte L."/>
            <person name="Mraz A."/>
            <person name="Battilana J."/>
            <person name="Stormo K."/>
            <person name="Costa F."/>
            <person name="Tao Q."/>
            <person name="Si-Ammour A."/>
            <person name="Harkins T."/>
            <person name="Lackey A."/>
            <person name="Perbost C."/>
            <person name="Taillon B."/>
            <person name="Stella A."/>
            <person name="Solovyev V."/>
            <person name="Fawcett J.A."/>
            <person name="Sterck L."/>
            <person name="Vandepoele K."/>
            <person name="Grando S.M."/>
            <person name="Toppo S."/>
            <person name="Moser C."/>
            <person name="Lanchbury J."/>
            <person name="Bogden R."/>
            <person name="Skolnick M."/>
            <person name="Sgaramella V."/>
            <person name="Bhatnagar S.K."/>
            <person name="Fontana P."/>
            <person name="Gutin A."/>
            <person name="Van de Peer Y."/>
            <person name="Salamini F."/>
            <person name="Viola R."/>
        </authorList>
    </citation>
    <scope>NUCLEOTIDE SEQUENCE</scope>
</reference>
<protein>
    <recommendedName>
        <fullName evidence="6">SWIM-type domain-containing protein</fullName>
    </recommendedName>
</protein>
<dbReference type="GO" id="GO:0008270">
    <property type="term" value="F:zinc ion binding"/>
    <property type="evidence" value="ECO:0007669"/>
    <property type="project" value="UniProtKB-KW"/>
</dbReference>
<dbReference type="InterPro" id="IPR018289">
    <property type="entry name" value="MULE_transposase_dom"/>
</dbReference>
<feature type="region of interest" description="Disordered" evidence="5">
    <location>
        <begin position="724"/>
        <end position="783"/>
    </location>
</feature>
<dbReference type="EMBL" id="AM464594">
    <property type="protein sequence ID" value="CAN72488.1"/>
    <property type="molecule type" value="Genomic_DNA"/>
</dbReference>
<sequence length="943" mass="105911">MLKLVNTFGIDEIELYIEQVLVRPQVRRQLLGNFTHLLLGENDNVEEFEYGCGPSSAPVAMTYECRAYENDEECESQEGDDQSEREEDVQYDGHGVFKFINEENNNVNVVSSFLALHEAMENLQHAAKLYSISANQEYVVVSSTKKLLVLRCKKAKQSQCPWKLRIMVVKGTTLFEINKHNGPHKCVNPCLNWDHQQLDSNLIVAYIQGMIKTQFTLLVAAIQAKNTKIFQRVFWIFHPSIEGFKHCRSVLSIDGTHLYGKYKDTLIIAMGCDGNNQLFPLDFALTKGENTYSWEWFLACIRTKLEAIPFEKWALSHDRGRIYDIMTTNMSEVFNSVLKRARSLPVTVLVQLKFFRLNSYFVLRREQGANQLASNEEHTSYVDAKIKTNVVKAGSHEIVLYDHIQGQFHVKTSKGTKSISIGGRTYRVNLHEHECMCGKTLIYGFPCSHILAACHFRSVDFRPLVQHYYNTQSYYNTWAPLFHPIFNLTSFLTCPQHIFRFMREWDMDPCPRPYIIRFRFYGVYRIGHITLDWGLDVAIILGFCIHGLPITGTCDIDWSLLCYELLGVTPPTYEIKGLVISTRWLCHQFFHSPVDSNDATLEQYAQAFIVVLISSTLFTDKKGLHVGQPNFGRSPAPPVAPHLDHDADDLPVEGPIGVHHGLLDEDQGLQDEALLSEGLPADLLGCFMGALHGRLSFPSSNDISSKPGDLVDDPLQLGCNLFEAERERGSRRNGGRASQQPRRSMHPPKTMLAPSTLSTPFVPEASTLPHSPLPSSSPRPSPLEHVVSDTTLPSHVFPPIEATIPDVPKPKTTPLSTNLPSHLSSLEETTTPHITSPSSLISSLIEPILSDVIAPATTTSDVILPSLISHLLDATISDITIPEITPPSTTLPSPTPLSIETTMHYTLTHATRLDVCPPRRLRGPRKHRVLPPSTPSQSIHTET</sequence>
<evidence type="ECO:0000256" key="5">
    <source>
        <dbReference type="SAM" id="MobiDB-lite"/>
    </source>
</evidence>
<dbReference type="Pfam" id="PF10551">
    <property type="entry name" value="MULE"/>
    <property type="match status" value="1"/>
</dbReference>
<evidence type="ECO:0000256" key="1">
    <source>
        <dbReference type="ARBA" id="ARBA00022723"/>
    </source>
</evidence>
<dbReference type="InterPro" id="IPR007527">
    <property type="entry name" value="Znf_SWIM"/>
</dbReference>
<keyword evidence="1" id="KW-0479">Metal-binding</keyword>
<name>A5BMG4_VITVI</name>
<dbReference type="SMART" id="SM00575">
    <property type="entry name" value="ZnF_PMZ"/>
    <property type="match status" value="1"/>
</dbReference>
<gene>
    <name evidence="7" type="ORF">VITISV_020886</name>
</gene>